<reference evidence="3 4" key="1">
    <citation type="submission" date="2023-07" db="EMBL/GenBank/DDBJ databases">
        <title>Comparative genomics of wheat-associated soil bacteria to identify genetic determinants of phenazine resistance.</title>
        <authorList>
            <person name="Mouncey N."/>
        </authorList>
    </citation>
    <scope>NUCLEOTIDE SEQUENCE [LARGE SCALE GENOMIC DNA]</scope>
    <source>
        <strain evidence="3 4">W2I16</strain>
    </source>
</reference>
<dbReference type="InterPro" id="IPR003018">
    <property type="entry name" value="GAF"/>
</dbReference>
<accession>A0ABU0RGR0</accession>
<dbReference type="Pfam" id="PF07730">
    <property type="entry name" value="HisKA_3"/>
    <property type="match status" value="1"/>
</dbReference>
<dbReference type="EMBL" id="JAUSZS010000002">
    <property type="protein sequence ID" value="MDQ0931178.1"/>
    <property type="molecule type" value="Genomic_DNA"/>
</dbReference>
<proteinExistence type="predicted"/>
<organism evidence="3 4">
    <name type="scientific">Streptomyces turgidiscabies</name>
    <dbReference type="NCBI Taxonomy" id="85558"/>
    <lineage>
        <taxon>Bacteria</taxon>
        <taxon>Bacillati</taxon>
        <taxon>Actinomycetota</taxon>
        <taxon>Actinomycetes</taxon>
        <taxon>Kitasatosporales</taxon>
        <taxon>Streptomycetaceae</taxon>
        <taxon>Streptomyces</taxon>
    </lineage>
</organism>
<feature type="compositionally biased region" description="Basic residues" evidence="1">
    <location>
        <begin position="412"/>
        <end position="453"/>
    </location>
</feature>
<dbReference type="InterPro" id="IPR011712">
    <property type="entry name" value="Sig_transdc_His_kin_sub3_dim/P"/>
</dbReference>
<feature type="domain" description="GAF" evidence="2">
    <location>
        <begin position="27"/>
        <end position="143"/>
    </location>
</feature>
<feature type="domain" description="GAF" evidence="2">
    <location>
        <begin position="164"/>
        <end position="309"/>
    </location>
</feature>
<keyword evidence="4" id="KW-1185">Reference proteome</keyword>
<evidence type="ECO:0000256" key="1">
    <source>
        <dbReference type="SAM" id="MobiDB-lite"/>
    </source>
</evidence>
<dbReference type="SMART" id="SM00065">
    <property type="entry name" value="GAF"/>
    <property type="match status" value="2"/>
</dbReference>
<evidence type="ECO:0000313" key="3">
    <source>
        <dbReference type="EMBL" id="MDQ0931178.1"/>
    </source>
</evidence>
<dbReference type="SUPFAM" id="SSF102405">
    <property type="entry name" value="MCP/YpsA-like"/>
    <property type="match status" value="1"/>
</dbReference>
<dbReference type="Proteomes" id="UP001223072">
    <property type="component" value="Unassembled WGS sequence"/>
</dbReference>
<name>A0ABU0RGR0_9ACTN</name>
<dbReference type="Gene3D" id="3.30.450.40">
    <property type="match status" value="2"/>
</dbReference>
<dbReference type="Gene3D" id="3.40.50.450">
    <property type="match status" value="1"/>
</dbReference>
<dbReference type="SUPFAM" id="SSF55781">
    <property type="entry name" value="GAF domain-like"/>
    <property type="match status" value="2"/>
</dbReference>
<feature type="compositionally biased region" description="Low complexity" evidence="1">
    <location>
        <begin position="522"/>
        <end position="534"/>
    </location>
</feature>
<gene>
    <name evidence="3" type="ORF">QFZ49_001085</name>
</gene>
<dbReference type="Pfam" id="PF01590">
    <property type="entry name" value="GAF"/>
    <property type="match status" value="1"/>
</dbReference>
<feature type="compositionally biased region" description="Basic residues" evidence="1">
    <location>
        <begin position="471"/>
        <end position="481"/>
    </location>
</feature>
<protein>
    <submittedName>
        <fullName evidence="3">GAF domain-containing protein</fullName>
    </submittedName>
</protein>
<dbReference type="Gene3D" id="1.20.5.1930">
    <property type="match status" value="1"/>
</dbReference>
<evidence type="ECO:0000313" key="4">
    <source>
        <dbReference type="Proteomes" id="UP001223072"/>
    </source>
</evidence>
<sequence length="696" mass="74732">MPDETPPALPPLPTRLEAVLGIGTDLELRTTLQHIVDGAAESTGARYAGLGMADPGQDGLVEIRKADLGRAERAGIPVIGVPILVAREGSAGEAGAEEEFGRLYLAEKLDGSRFTDTDRQLLSVLAARAGVAIGNARLYETARQRERWIEGAAAVTTALLTGGAADDALMTVADRARLLADAAASVILQPTDEGGMEIVTAATPGDEPGDVVGTTIAPGSPVLVQLLGGEPVFVDDSATDPRMTTHVRHRFGPSMLLPLRAEGRLIGTLALPRRRGDRPYTGTERLLATQFASQAALALVLADARRRRARLAVYEDRDRIARDLHDLVVQRLFATGMMLESHPAPGRRRRPGAGAPRAGGRRAPGHGPAGPYDHFRPPAAPGRRTDEPARQGTSGGRRRRRGTGPPALDPLHRRRRTPGPLPRRRPVPHRPAPRARRRRTPPRCHPRRDHRRRDGGPAGRPGRRTPDGLRRWRRPGRRNGRRPGYDGDLAGAAGRRHPVGRSRTVDGGGQPVTDIDMRDGTRVGTGRDTGMGTRLGSRVRTRVGVTGHRSIPPAVLPSVRTGIRRQLRGDEEVEALSSLAAGADQLFADLALDLGIPVTAVIPGMDYEAHLGDADIRAAYRRLLGSCTRVNLPVEATPEEAYFAAGRWIVDHADRLVAVWDGQPARGLGGTGDIVAYARRTGVPVTVLWRPGVLRS</sequence>
<feature type="region of interest" description="Disordered" evidence="1">
    <location>
        <begin position="340"/>
        <end position="534"/>
    </location>
</feature>
<comment type="caution">
    <text evidence="3">The sequence shown here is derived from an EMBL/GenBank/DDBJ whole genome shotgun (WGS) entry which is preliminary data.</text>
</comment>
<dbReference type="InterPro" id="IPR029016">
    <property type="entry name" value="GAF-like_dom_sf"/>
</dbReference>
<evidence type="ECO:0000259" key="2">
    <source>
        <dbReference type="SMART" id="SM00065"/>
    </source>
</evidence>